<organism evidence="2 3">
    <name type="scientific">Micromonospora solifontis</name>
    <dbReference type="NCBI Taxonomy" id="2487138"/>
    <lineage>
        <taxon>Bacteria</taxon>
        <taxon>Bacillati</taxon>
        <taxon>Actinomycetota</taxon>
        <taxon>Actinomycetes</taxon>
        <taxon>Micromonosporales</taxon>
        <taxon>Micromonosporaceae</taxon>
        <taxon>Micromonospora</taxon>
    </lineage>
</organism>
<name>A0ABX9WDA7_9ACTN</name>
<dbReference type="EMBL" id="RJLN01000051">
    <property type="protein sequence ID" value="RNL97718.1"/>
    <property type="molecule type" value="Genomic_DNA"/>
</dbReference>
<proteinExistence type="predicted"/>
<gene>
    <name evidence="2" type="ORF">EFE23_18065</name>
</gene>
<feature type="compositionally biased region" description="Low complexity" evidence="1">
    <location>
        <begin position="538"/>
        <end position="550"/>
    </location>
</feature>
<evidence type="ECO:0000313" key="3">
    <source>
        <dbReference type="Proteomes" id="UP000280698"/>
    </source>
</evidence>
<keyword evidence="3" id="KW-1185">Reference proteome</keyword>
<reference evidence="2 3" key="1">
    <citation type="submission" date="2018-11" db="EMBL/GenBank/DDBJ databases">
        <title>Micromonospora sp. PPF5-17, a new actinomycetes isolated from a hot spring soil.</title>
        <authorList>
            <person name="Thawai C."/>
        </authorList>
    </citation>
    <scope>NUCLEOTIDE SEQUENCE [LARGE SCALE GENOMIC DNA]</scope>
    <source>
        <strain evidence="2 3">PPF5-17</strain>
    </source>
</reference>
<comment type="caution">
    <text evidence="2">The sequence shown here is derived from an EMBL/GenBank/DDBJ whole genome shotgun (WGS) entry which is preliminary data.</text>
</comment>
<protein>
    <submittedName>
        <fullName evidence="2">Uncharacterized protein</fullName>
    </submittedName>
</protein>
<feature type="region of interest" description="Disordered" evidence="1">
    <location>
        <begin position="534"/>
        <end position="555"/>
    </location>
</feature>
<sequence>MVWLAALHRSQAEGKQLSPSEQELHRRRAGEAASIAAIRYAEGLLEIEVRIAELAGGRAAEEPSRTRDELALRRVEASERFRARRHVRSEPASADPRPEPLATQVVREVVGSTFDAALDQVLRRRRLRLVDLETPTTDVWTWLRRHEKEVTPELPAEVKRLRKLSQADFTREAVADVNRWQHDESLAHPAVAEQWAACADDIVAETERAYRSIRADPPGGRGKDVATGLRRAGEAHARASARCLEAQLMVQDLRVQATRIHRARGLSKLRADCLAEAARAVRKNDSDLATHVDRAIEEHRRGCPQRRDCDRQADCVSSIAEAVRFRLAAVELPGTAPLAPRPGVVEGAPSAELAPCGHERGAFICPDLLKQVSTDMARIVGTVDLAYRGEGRFAFAWVTEYGELGTGADQAINEHDAWLQAACRGVLDLGGELSNVHIVCRDERAASVVRYVVHVGLVPDALGFPVSQRTRDLLAALVARSGKTFVDADRCPGPHRGATAAKRLAAVVLEAGPEAGGAQAVKSLADEISDELREMAESRAQPPRPAEAAQWSPAGSEAGEFRWKAAVGLAQISGGWCTLPAGMRTPPTAGSRLRLAVHHPRHAERDERAESDVLVRHVGGKCELHGVVWPPGLLPGTLVTFGWRPGGDAILARTELLPRPERVDELTYRHRYDIRVVVRETAPGAEQEARVPDLSDTGWVMRTLRKLGHLSPDGSAILAEKALVRNCRELGLPQSRVGRIHPAVEDLIRDRRIGRLRGSLDRNGLPSYPPRAGESRVDLLRYVPRVVSIAPHPDHRQEPRPPRRDHWVDGFVRRLPAGAHASAEQIEAHREAIRAAEVVDQPLRDGFTYVRRHRRAR</sequence>
<dbReference type="Proteomes" id="UP000280698">
    <property type="component" value="Unassembled WGS sequence"/>
</dbReference>
<accession>A0ABX9WDA7</accession>
<evidence type="ECO:0000313" key="2">
    <source>
        <dbReference type="EMBL" id="RNL97718.1"/>
    </source>
</evidence>
<evidence type="ECO:0000256" key="1">
    <source>
        <dbReference type="SAM" id="MobiDB-lite"/>
    </source>
</evidence>